<name>A0A2H4JHC7_9CAUD</name>
<dbReference type="EMBL" id="MF417953">
    <property type="protein sequence ID" value="ASN72428.1"/>
    <property type="molecule type" value="Genomic_DNA"/>
</dbReference>
<dbReference type="SUPFAM" id="SSF159006">
    <property type="entry name" value="YopX-like"/>
    <property type="match status" value="1"/>
</dbReference>
<dbReference type="InterPro" id="IPR019096">
    <property type="entry name" value="YopX_protein"/>
</dbReference>
<dbReference type="Gene3D" id="2.30.30.290">
    <property type="entry name" value="YopX-like domains"/>
    <property type="match status" value="1"/>
</dbReference>
<feature type="domain" description="YopX protein" evidence="1">
    <location>
        <begin position="4"/>
        <end position="133"/>
    </location>
</feature>
<dbReference type="Pfam" id="PF09643">
    <property type="entry name" value="YopX"/>
    <property type="match status" value="1"/>
</dbReference>
<evidence type="ECO:0000259" key="1">
    <source>
        <dbReference type="Pfam" id="PF09643"/>
    </source>
</evidence>
<organism evidence="2">
    <name type="scientific">uncultured Caudovirales phage</name>
    <dbReference type="NCBI Taxonomy" id="2100421"/>
    <lineage>
        <taxon>Viruses</taxon>
        <taxon>Duplodnaviria</taxon>
        <taxon>Heunggongvirae</taxon>
        <taxon>Uroviricota</taxon>
        <taxon>Caudoviricetes</taxon>
        <taxon>Peduoviridae</taxon>
        <taxon>Maltschvirus</taxon>
        <taxon>Maltschvirus maltsch</taxon>
    </lineage>
</organism>
<accession>A0A2H4JHC7</accession>
<sequence>MIAKYRFYNIKLNKIYEVVSIDWLNEQVDCILPEMNEDISNWDWNVGVLMQYTGLKDKNGVEIYEGDIIDKGYHNFSIKNRVGYVEFSQGGDSDGWAHGDWLGWITNNYDSLLDVHEHCTVLGNKYEHPYLLEE</sequence>
<reference evidence="2" key="1">
    <citation type="submission" date="2017-06" db="EMBL/GenBank/DDBJ databases">
        <title>Novel phages from South African skin metaviromes.</title>
        <authorList>
            <person name="van Zyl L.J."/>
            <person name="Abrahams Y."/>
            <person name="Stander E.A."/>
            <person name="Kirby B.M."/>
            <person name="Clavaud C."/>
            <person name="Farcet C."/>
            <person name="Breton L."/>
            <person name="Trindade M.I."/>
        </authorList>
    </citation>
    <scope>NUCLEOTIDE SEQUENCE</scope>
</reference>
<gene>
    <name evidence="2" type="ORF">7S15_28</name>
</gene>
<protein>
    <recommendedName>
        <fullName evidence="1">YopX protein domain-containing protein</fullName>
    </recommendedName>
</protein>
<proteinExistence type="predicted"/>
<evidence type="ECO:0000313" key="2">
    <source>
        <dbReference type="EMBL" id="ASN72428.1"/>
    </source>
</evidence>
<dbReference type="InterPro" id="IPR023385">
    <property type="entry name" value="YopX-like_C"/>
</dbReference>